<dbReference type="InterPro" id="IPR036291">
    <property type="entry name" value="NAD(P)-bd_dom_sf"/>
</dbReference>
<gene>
    <name evidence="1" type="ORF">S01H4_17722</name>
</gene>
<accession>X0Z407</accession>
<dbReference type="Gene3D" id="3.40.50.720">
    <property type="entry name" value="NAD(P)-binding Rossmann-like Domain"/>
    <property type="match status" value="1"/>
</dbReference>
<evidence type="ECO:0000313" key="1">
    <source>
        <dbReference type="EMBL" id="GAG64095.1"/>
    </source>
</evidence>
<dbReference type="SUPFAM" id="SSF51735">
    <property type="entry name" value="NAD(P)-binding Rossmann-fold domains"/>
    <property type="match status" value="1"/>
</dbReference>
<sequence length="37" mass="3664">MSLKIFDLTGKTAMITGSTKGLGEVAAIALAKAGANI</sequence>
<dbReference type="AlphaFoldDB" id="X0Z407"/>
<name>X0Z407_9ZZZZ</name>
<dbReference type="EMBL" id="BART01007820">
    <property type="protein sequence ID" value="GAG64095.1"/>
    <property type="molecule type" value="Genomic_DNA"/>
</dbReference>
<proteinExistence type="predicted"/>
<feature type="non-terminal residue" evidence="1">
    <location>
        <position position="37"/>
    </location>
</feature>
<reference evidence="1" key="1">
    <citation type="journal article" date="2014" name="Front. Microbiol.">
        <title>High frequency of phylogenetically diverse reductive dehalogenase-homologous genes in deep subseafloor sedimentary metagenomes.</title>
        <authorList>
            <person name="Kawai M."/>
            <person name="Futagami T."/>
            <person name="Toyoda A."/>
            <person name="Takaki Y."/>
            <person name="Nishi S."/>
            <person name="Hori S."/>
            <person name="Arai W."/>
            <person name="Tsubouchi T."/>
            <person name="Morono Y."/>
            <person name="Uchiyama I."/>
            <person name="Ito T."/>
            <person name="Fujiyama A."/>
            <person name="Inagaki F."/>
            <person name="Takami H."/>
        </authorList>
    </citation>
    <scope>NUCLEOTIDE SEQUENCE</scope>
    <source>
        <strain evidence="1">Expedition CK06-06</strain>
    </source>
</reference>
<evidence type="ECO:0008006" key="2">
    <source>
        <dbReference type="Google" id="ProtNLM"/>
    </source>
</evidence>
<protein>
    <recommendedName>
        <fullName evidence="2">Short-chain dehydrogenase/reductase SDR</fullName>
    </recommendedName>
</protein>
<organism evidence="1">
    <name type="scientific">marine sediment metagenome</name>
    <dbReference type="NCBI Taxonomy" id="412755"/>
    <lineage>
        <taxon>unclassified sequences</taxon>
        <taxon>metagenomes</taxon>
        <taxon>ecological metagenomes</taxon>
    </lineage>
</organism>
<comment type="caution">
    <text evidence="1">The sequence shown here is derived from an EMBL/GenBank/DDBJ whole genome shotgun (WGS) entry which is preliminary data.</text>
</comment>